<dbReference type="OrthoDB" id="4748970at2759"/>
<evidence type="ECO:0000313" key="12">
    <source>
        <dbReference type="EMBL" id="CZS90160.1"/>
    </source>
</evidence>
<evidence type="ECO:0000256" key="9">
    <source>
        <dbReference type="PROSITE-ProRule" id="PRU00042"/>
    </source>
</evidence>
<feature type="region of interest" description="Disordered" evidence="10">
    <location>
        <begin position="1"/>
        <end position="69"/>
    </location>
</feature>
<dbReference type="Pfam" id="PF00096">
    <property type="entry name" value="zf-C2H2"/>
    <property type="match status" value="2"/>
</dbReference>
<proteinExistence type="predicted"/>
<organism evidence="12 13">
    <name type="scientific">Rhynchosporium agropyri</name>
    <dbReference type="NCBI Taxonomy" id="914238"/>
    <lineage>
        <taxon>Eukaryota</taxon>
        <taxon>Fungi</taxon>
        <taxon>Dikarya</taxon>
        <taxon>Ascomycota</taxon>
        <taxon>Pezizomycotina</taxon>
        <taxon>Leotiomycetes</taxon>
        <taxon>Helotiales</taxon>
        <taxon>Ploettnerulaceae</taxon>
        <taxon>Rhynchosporium</taxon>
    </lineage>
</organism>
<dbReference type="PANTHER" id="PTHR46179:SF13">
    <property type="entry name" value="C2H2-TYPE DOMAIN-CONTAINING PROTEIN"/>
    <property type="match status" value="1"/>
</dbReference>
<keyword evidence="8" id="KW-0539">Nucleus</keyword>
<dbReference type="Proteomes" id="UP000178912">
    <property type="component" value="Unassembled WGS sequence"/>
</dbReference>
<feature type="compositionally biased region" description="Basic and acidic residues" evidence="10">
    <location>
        <begin position="1"/>
        <end position="11"/>
    </location>
</feature>
<keyword evidence="4 9" id="KW-0863">Zinc-finger</keyword>
<dbReference type="GO" id="GO:0000981">
    <property type="term" value="F:DNA-binding transcription factor activity, RNA polymerase II-specific"/>
    <property type="evidence" value="ECO:0007669"/>
    <property type="project" value="UniProtKB-ARBA"/>
</dbReference>
<dbReference type="GO" id="GO:0000978">
    <property type="term" value="F:RNA polymerase II cis-regulatory region sequence-specific DNA binding"/>
    <property type="evidence" value="ECO:0007669"/>
    <property type="project" value="UniProtKB-ARBA"/>
</dbReference>
<keyword evidence="13" id="KW-1185">Reference proteome</keyword>
<keyword evidence="6" id="KW-0805">Transcription regulation</keyword>
<feature type="domain" description="C2H2-type" evidence="11">
    <location>
        <begin position="170"/>
        <end position="201"/>
    </location>
</feature>
<protein>
    <submittedName>
        <fullName evidence="12">Related to zinc finger protein 615</fullName>
    </submittedName>
</protein>
<keyword evidence="2" id="KW-0479">Metal-binding</keyword>
<dbReference type="InterPro" id="IPR036236">
    <property type="entry name" value="Znf_C2H2_sf"/>
</dbReference>
<comment type="subcellular location">
    <subcellularLocation>
        <location evidence="1">Nucleus</location>
    </subcellularLocation>
</comment>
<evidence type="ECO:0000256" key="6">
    <source>
        <dbReference type="ARBA" id="ARBA00023015"/>
    </source>
</evidence>
<reference evidence="13" key="1">
    <citation type="submission" date="2016-03" db="EMBL/GenBank/DDBJ databases">
        <authorList>
            <person name="Guldener U."/>
        </authorList>
    </citation>
    <scope>NUCLEOTIDE SEQUENCE [LARGE SCALE GENOMIC DNA]</scope>
    <source>
        <strain evidence="13">04CH-RAC-A.6.1</strain>
    </source>
</reference>
<evidence type="ECO:0000256" key="3">
    <source>
        <dbReference type="ARBA" id="ARBA00022737"/>
    </source>
</evidence>
<dbReference type="GO" id="GO:0005634">
    <property type="term" value="C:nucleus"/>
    <property type="evidence" value="ECO:0007669"/>
    <property type="project" value="UniProtKB-SubCell"/>
</dbReference>
<evidence type="ECO:0000256" key="7">
    <source>
        <dbReference type="ARBA" id="ARBA00023163"/>
    </source>
</evidence>
<evidence type="ECO:0000256" key="4">
    <source>
        <dbReference type="ARBA" id="ARBA00022771"/>
    </source>
</evidence>
<name>A0A1E1JWY9_9HELO</name>
<dbReference type="EMBL" id="FJUX01000004">
    <property type="protein sequence ID" value="CZS90160.1"/>
    <property type="molecule type" value="Genomic_DNA"/>
</dbReference>
<accession>A0A1E1JWY9</accession>
<feature type="domain" description="C2H2-type" evidence="11">
    <location>
        <begin position="140"/>
        <end position="169"/>
    </location>
</feature>
<dbReference type="GO" id="GO:0008270">
    <property type="term" value="F:zinc ion binding"/>
    <property type="evidence" value="ECO:0007669"/>
    <property type="project" value="UniProtKB-KW"/>
</dbReference>
<evidence type="ECO:0000256" key="2">
    <source>
        <dbReference type="ARBA" id="ARBA00022723"/>
    </source>
</evidence>
<feature type="domain" description="C2H2-type" evidence="11">
    <location>
        <begin position="343"/>
        <end position="372"/>
    </location>
</feature>
<evidence type="ECO:0000256" key="5">
    <source>
        <dbReference type="ARBA" id="ARBA00022833"/>
    </source>
</evidence>
<gene>
    <name evidence="12" type="ORF">RAG0_01318</name>
</gene>
<dbReference type="InterPro" id="IPR013087">
    <property type="entry name" value="Znf_C2H2_type"/>
</dbReference>
<evidence type="ECO:0000256" key="10">
    <source>
        <dbReference type="SAM" id="MobiDB-lite"/>
    </source>
</evidence>
<dbReference type="PROSITE" id="PS50157">
    <property type="entry name" value="ZINC_FINGER_C2H2_2"/>
    <property type="match status" value="6"/>
</dbReference>
<evidence type="ECO:0000313" key="13">
    <source>
        <dbReference type="Proteomes" id="UP000178912"/>
    </source>
</evidence>
<dbReference type="AlphaFoldDB" id="A0A1E1JWY9"/>
<keyword evidence="7" id="KW-0804">Transcription</keyword>
<sequence>MASKAEKRKATDSLNFAPKRQRNDGIPACLNVNEDSGEDEDEHGTEKIEFSEEEDFNADTPITPFSPGRKRFPSELKTIRCTYEGCTKVFNRPARLTSHLRTHTNERPYICSYEGCDKSYYEDKHLQQHIKGSHTKERQYACDWDGCNKSFLTSTRLNRHKTTHTGQHIYRCTAYPPCNEPFRKHQTLQRHVRSVHLQLAPYPCTYVDPETSVLCKAGFDGATGLRQHVDRVHSATRITCFLCNAPGFKTDRELQTHIRKEHANCAFCDIKCSSQRELMKHIEIYHSGITVEQRKNVPCTYAGCNKRFTKQNNLNTHIRTAHMGERFICGTFDFSAYPEFSNFDSGDGCGDDFASKANLMDHIRTAHLGLKSVVNANRQKQEPNEDFVDFGDTEDEYVDLAEANGNDDYMPTLKKSKRGRKAETSVVDELSRIDPRRTIHCLVPSCRDMFIRNYDLDVHMRTAHPVLPPTDSILPTLNGQLSNPSIGSKLSSLPQNMESVYPFATNVGQPLVGMEGDLNWELHRQAMEGGPFWVGADVDGGDYGLGRLAGNQDEWTQEEEEMERLIG</sequence>
<feature type="domain" description="C2H2-type" evidence="11">
    <location>
        <begin position="297"/>
        <end position="327"/>
    </location>
</feature>
<keyword evidence="3" id="KW-0677">Repeat</keyword>
<evidence type="ECO:0000256" key="8">
    <source>
        <dbReference type="ARBA" id="ARBA00023242"/>
    </source>
</evidence>
<dbReference type="PANTHER" id="PTHR46179">
    <property type="entry name" value="ZINC FINGER PROTEIN"/>
    <property type="match status" value="1"/>
</dbReference>
<dbReference type="FunFam" id="3.30.160.60:FF:000072">
    <property type="entry name" value="zinc finger protein 143 isoform X1"/>
    <property type="match status" value="1"/>
</dbReference>
<dbReference type="Gene3D" id="3.30.160.60">
    <property type="entry name" value="Classic Zinc Finger"/>
    <property type="match status" value="5"/>
</dbReference>
<dbReference type="InterPro" id="IPR051061">
    <property type="entry name" value="Zinc_finger_trans_reg"/>
</dbReference>
<dbReference type="SMART" id="SM00355">
    <property type="entry name" value="ZnF_C2H2"/>
    <property type="match status" value="10"/>
</dbReference>
<evidence type="ECO:0000259" key="11">
    <source>
        <dbReference type="PROSITE" id="PS50157"/>
    </source>
</evidence>
<keyword evidence="5" id="KW-0862">Zinc</keyword>
<evidence type="ECO:0000256" key="1">
    <source>
        <dbReference type="ARBA" id="ARBA00004123"/>
    </source>
</evidence>
<dbReference type="PROSITE" id="PS00028">
    <property type="entry name" value="ZINC_FINGER_C2H2_1"/>
    <property type="match status" value="6"/>
</dbReference>
<dbReference type="SUPFAM" id="SSF57667">
    <property type="entry name" value="beta-beta-alpha zinc fingers"/>
    <property type="match status" value="3"/>
</dbReference>
<feature type="domain" description="C2H2-type" evidence="11">
    <location>
        <begin position="109"/>
        <end position="139"/>
    </location>
</feature>
<feature type="domain" description="C2H2-type" evidence="11">
    <location>
        <begin position="79"/>
        <end position="108"/>
    </location>
</feature>
<dbReference type="FunFam" id="3.30.160.60:FF:000125">
    <property type="entry name" value="Putative zinc finger protein 143"/>
    <property type="match status" value="1"/>
</dbReference>